<sequence>MQEFFSILTTPSPKLSSLQYRCSLIKRFVRAITLAYGLHVANASVVTIYNVQPIPTTEPAFSMIRSFSESYSPIGPGAGDATRYQVEYVESLFVIQDPSTTETIVSTPTTMTFTLEQGPSRYSMDFPPTTDEVGVENSQIIACDYHLDKGTGSCENVYLEASITTENGVVVTKTAEVGRNFYGGTVAPWTVVTFDANTASATAGDNGVGSGATKGSVRVLGLVAAGLITGTLLTVLG</sequence>
<evidence type="ECO:0000313" key="1">
    <source>
        <dbReference type="EMBL" id="KAF4614247.1"/>
    </source>
</evidence>
<name>A0A8H4VLS7_9AGAR</name>
<comment type="caution">
    <text evidence="1">The sequence shown here is derived from an EMBL/GenBank/DDBJ whole genome shotgun (WGS) entry which is preliminary data.</text>
</comment>
<dbReference type="AlphaFoldDB" id="A0A8H4VLS7"/>
<organism evidence="1 2">
    <name type="scientific">Agrocybe pediades</name>
    <dbReference type="NCBI Taxonomy" id="84607"/>
    <lineage>
        <taxon>Eukaryota</taxon>
        <taxon>Fungi</taxon>
        <taxon>Dikarya</taxon>
        <taxon>Basidiomycota</taxon>
        <taxon>Agaricomycotina</taxon>
        <taxon>Agaricomycetes</taxon>
        <taxon>Agaricomycetidae</taxon>
        <taxon>Agaricales</taxon>
        <taxon>Agaricineae</taxon>
        <taxon>Strophariaceae</taxon>
        <taxon>Agrocybe</taxon>
    </lineage>
</organism>
<evidence type="ECO:0000313" key="2">
    <source>
        <dbReference type="Proteomes" id="UP000521872"/>
    </source>
</evidence>
<reference evidence="1 2" key="1">
    <citation type="submission" date="2019-12" db="EMBL/GenBank/DDBJ databases">
        <authorList>
            <person name="Floudas D."/>
            <person name="Bentzer J."/>
            <person name="Ahren D."/>
            <person name="Johansson T."/>
            <person name="Persson P."/>
            <person name="Tunlid A."/>
        </authorList>
    </citation>
    <scope>NUCLEOTIDE SEQUENCE [LARGE SCALE GENOMIC DNA]</scope>
    <source>
        <strain evidence="1 2">CBS 102.39</strain>
    </source>
</reference>
<protein>
    <submittedName>
        <fullName evidence="1">Uncharacterized protein</fullName>
    </submittedName>
</protein>
<gene>
    <name evidence="1" type="ORF">D9613_007922</name>
</gene>
<dbReference type="Proteomes" id="UP000521872">
    <property type="component" value="Unassembled WGS sequence"/>
</dbReference>
<dbReference type="EMBL" id="JAACJL010000045">
    <property type="protein sequence ID" value="KAF4614247.1"/>
    <property type="molecule type" value="Genomic_DNA"/>
</dbReference>
<proteinExistence type="predicted"/>
<accession>A0A8H4VLS7</accession>
<keyword evidence="2" id="KW-1185">Reference proteome</keyword>